<dbReference type="PANTHER" id="PTHR30160">
    <property type="entry name" value="TETRAACYLDISACCHARIDE 4'-KINASE-RELATED"/>
    <property type="match status" value="1"/>
</dbReference>
<keyword evidence="4" id="KW-1185">Reference proteome</keyword>
<gene>
    <name evidence="3" type="ORF">H5P28_11365</name>
</gene>
<proteinExistence type="predicted"/>
<sequence>MARILSFFTVSIISDSPGAGYFYRKIKDARKVLVLDLGFLGDTVQLIPACYRIRQALPEAELHVMVADHIKDVLKLTPWIDKILGYPRFPKSESLLKDLPRVRQLRAARYDAVINVNGSDRSSILTAFTRARHRLGRVPPKVSLFWKWCYTDWVSAPFGQMPVYRARCQCLDKAGFPPFNEEFGVVVPDELKEKARQRVGLDGGYVHVSPFTTLDYKELPLPLLTAFLNRLQADNPGLKLVLSCAPNERERGKFRELLARLDFEPWRTFSGDLSLLEVAAVIAGARLHLGGDSGAMNLAFMVGSPTFTWFRNYENLVEWMPDGVNHSHVIGEATDEGLQGIGIDEMVGTVQDALAKV</sequence>
<dbReference type="EMBL" id="JACHVB010000034">
    <property type="protein sequence ID" value="MBC2594858.1"/>
    <property type="molecule type" value="Genomic_DNA"/>
</dbReference>
<dbReference type="Proteomes" id="UP000546464">
    <property type="component" value="Unassembled WGS sequence"/>
</dbReference>
<dbReference type="GO" id="GO:0009244">
    <property type="term" value="P:lipopolysaccharide core region biosynthetic process"/>
    <property type="evidence" value="ECO:0007669"/>
    <property type="project" value="TreeGrafter"/>
</dbReference>
<dbReference type="GO" id="GO:0005829">
    <property type="term" value="C:cytosol"/>
    <property type="evidence" value="ECO:0007669"/>
    <property type="project" value="TreeGrafter"/>
</dbReference>
<reference evidence="3 4" key="1">
    <citation type="submission" date="2020-07" db="EMBL/GenBank/DDBJ databases">
        <authorList>
            <person name="Feng X."/>
        </authorList>
    </citation>
    <scope>NUCLEOTIDE SEQUENCE [LARGE SCALE GENOMIC DNA]</scope>
    <source>
        <strain evidence="3 4">JCM31066</strain>
    </source>
</reference>
<dbReference type="Gene3D" id="3.40.50.2000">
    <property type="entry name" value="Glycogen Phosphorylase B"/>
    <property type="match status" value="2"/>
</dbReference>
<accession>A0A842HFP1</accession>
<dbReference type="GO" id="GO:0008713">
    <property type="term" value="F:ADP-heptose-lipopolysaccharide heptosyltransferase activity"/>
    <property type="evidence" value="ECO:0007669"/>
    <property type="project" value="TreeGrafter"/>
</dbReference>
<evidence type="ECO:0000313" key="3">
    <source>
        <dbReference type="EMBL" id="MBC2594858.1"/>
    </source>
</evidence>
<keyword evidence="2 3" id="KW-0808">Transferase</keyword>
<evidence type="ECO:0000313" key="4">
    <source>
        <dbReference type="Proteomes" id="UP000546464"/>
    </source>
</evidence>
<evidence type="ECO:0000256" key="2">
    <source>
        <dbReference type="ARBA" id="ARBA00022679"/>
    </source>
</evidence>
<organism evidence="3 4">
    <name type="scientific">Ruficoccus amylovorans</name>
    <dbReference type="NCBI Taxonomy" id="1804625"/>
    <lineage>
        <taxon>Bacteria</taxon>
        <taxon>Pseudomonadati</taxon>
        <taxon>Verrucomicrobiota</taxon>
        <taxon>Opitutia</taxon>
        <taxon>Puniceicoccales</taxon>
        <taxon>Cerasicoccaceae</taxon>
        <taxon>Ruficoccus</taxon>
    </lineage>
</organism>
<evidence type="ECO:0000256" key="1">
    <source>
        <dbReference type="ARBA" id="ARBA00022676"/>
    </source>
</evidence>
<dbReference type="InterPro" id="IPR002201">
    <property type="entry name" value="Glyco_trans_9"/>
</dbReference>
<dbReference type="RefSeq" id="WP_185675819.1">
    <property type="nucleotide sequence ID" value="NZ_JACHVB010000034.1"/>
</dbReference>
<comment type="caution">
    <text evidence="3">The sequence shown here is derived from an EMBL/GenBank/DDBJ whole genome shotgun (WGS) entry which is preliminary data.</text>
</comment>
<dbReference type="InterPro" id="IPR051199">
    <property type="entry name" value="LPS_LOS_Heptosyltrfase"/>
</dbReference>
<dbReference type="AlphaFoldDB" id="A0A842HFP1"/>
<protein>
    <submittedName>
        <fullName evidence="3">Glycosyltransferase family 9 protein</fullName>
    </submittedName>
</protein>
<dbReference type="Pfam" id="PF01075">
    <property type="entry name" value="Glyco_transf_9"/>
    <property type="match status" value="1"/>
</dbReference>
<name>A0A842HFP1_9BACT</name>
<dbReference type="CDD" id="cd03789">
    <property type="entry name" value="GT9_LPS_heptosyltransferase"/>
    <property type="match status" value="1"/>
</dbReference>
<dbReference type="SUPFAM" id="SSF53756">
    <property type="entry name" value="UDP-Glycosyltransferase/glycogen phosphorylase"/>
    <property type="match status" value="1"/>
</dbReference>
<keyword evidence="1" id="KW-0328">Glycosyltransferase</keyword>